<dbReference type="STRING" id="1079859.SAMN04515674_1048"/>
<sequence length="150" mass="17587">MTPVILSRLQFQHLVLDSLLENVSSEKISTRPESGKWSILENICHLGRYQEIFLERIELVLQGEKPLFERYDATLDDGFTEWTKKDFEEILQELKISRISMIQRISALSEEEELHSGSHPVYGDMTIRAWCDFFLLHEAHHLFTILKLKA</sequence>
<proteinExistence type="predicted"/>
<dbReference type="InterPro" id="IPR024775">
    <property type="entry name" value="DinB-like"/>
</dbReference>
<organism evidence="2 3">
    <name type="scientific">Pseudarcicella hirudinis</name>
    <dbReference type="NCBI Taxonomy" id="1079859"/>
    <lineage>
        <taxon>Bacteria</taxon>
        <taxon>Pseudomonadati</taxon>
        <taxon>Bacteroidota</taxon>
        <taxon>Cytophagia</taxon>
        <taxon>Cytophagales</taxon>
        <taxon>Flectobacillaceae</taxon>
        <taxon>Pseudarcicella</taxon>
    </lineage>
</organism>
<feature type="domain" description="DinB-like" evidence="1">
    <location>
        <begin position="15"/>
        <end position="143"/>
    </location>
</feature>
<dbReference type="Pfam" id="PF12867">
    <property type="entry name" value="DinB_2"/>
    <property type="match status" value="1"/>
</dbReference>
<dbReference type="EMBL" id="FOXH01000004">
    <property type="protein sequence ID" value="SFP56158.1"/>
    <property type="molecule type" value="Genomic_DNA"/>
</dbReference>
<dbReference type="SUPFAM" id="SSF109854">
    <property type="entry name" value="DinB/YfiT-like putative metalloenzymes"/>
    <property type="match status" value="1"/>
</dbReference>
<name>A0A1I5RC85_9BACT</name>
<reference evidence="2 3" key="1">
    <citation type="submission" date="2016-10" db="EMBL/GenBank/DDBJ databases">
        <authorList>
            <person name="de Groot N.N."/>
        </authorList>
    </citation>
    <scope>NUCLEOTIDE SEQUENCE [LARGE SCALE GENOMIC DNA]</scope>
    <source>
        <strain evidence="3">E92,LMG 26720,CCM 7988</strain>
    </source>
</reference>
<dbReference type="InterPro" id="IPR034660">
    <property type="entry name" value="DinB/YfiT-like"/>
</dbReference>
<dbReference type="OrthoDB" id="1431064at2"/>
<dbReference type="RefSeq" id="WP_092015088.1">
    <property type="nucleotide sequence ID" value="NZ_FOXH01000004.1"/>
</dbReference>
<keyword evidence="3" id="KW-1185">Reference proteome</keyword>
<evidence type="ECO:0000313" key="3">
    <source>
        <dbReference type="Proteomes" id="UP000199306"/>
    </source>
</evidence>
<dbReference type="Gene3D" id="1.20.120.450">
    <property type="entry name" value="dinb family like domain"/>
    <property type="match status" value="1"/>
</dbReference>
<evidence type="ECO:0000259" key="1">
    <source>
        <dbReference type="Pfam" id="PF12867"/>
    </source>
</evidence>
<evidence type="ECO:0000313" key="2">
    <source>
        <dbReference type="EMBL" id="SFP56158.1"/>
    </source>
</evidence>
<protein>
    <submittedName>
        <fullName evidence="2">DinB superfamily protein</fullName>
    </submittedName>
</protein>
<dbReference type="Proteomes" id="UP000199306">
    <property type="component" value="Unassembled WGS sequence"/>
</dbReference>
<dbReference type="AlphaFoldDB" id="A0A1I5RC85"/>
<accession>A0A1I5RC85</accession>
<gene>
    <name evidence="2" type="ORF">SAMN04515674_1048</name>
</gene>